<organism evidence="1 2">
    <name type="scientific">Paraflavitalea soli</name>
    <dbReference type="NCBI Taxonomy" id="2315862"/>
    <lineage>
        <taxon>Bacteria</taxon>
        <taxon>Pseudomonadati</taxon>
        <taxon>Bacteroidota</taxon>
        <taxon>Chitinophagia</taxon>
        <taxon>Chitinophagales</taxon>
        <taxon>Chitinophagaceae</taxon>
        <taxon>Paraflavitalea</taxon>
    </lineage>
</organism>
<evidence type="ECO:0008006" key="3">
    <source>
        <dbReference type="Google" id="ProtNLM"/>
    </source>
</evidence>
<evidence type="ECO:0000313" key="1">
    <source>
        <dbReference type="EMBL" id="AXY78401.1"/>
    </source>
</evidence>
<name>A0A3B7N9B3_9BACT</name>
<protein>
    <recommendedName>
        <fullName evidence="3">Nucleotidyl transferase AbiEii/AbiGii toxin family protein</fullName>
    </recommendedName>
</protein>
<dbReference type="EMBL" id="CP032157">
    <property type="protein sequence ID" value="AXY78401.1"/>
    <property type="molecule type" value="Genomic_DNA"/>
</dbReference>
<evidence type="ECO:0000313" key="2">
    <source>
        <dbReference type="Proteomes" id="UP000263900"/>
    </source>
</evidence>
<reference evidence="1 2" key="1">
    <citation type="submission" date="2018-09" db="EMBL/GenBank/DDBJ databases">
        <title>Genome sequencing of strain 6GH32-13.</title>
        <authorList>
            <person name="Weon H.-Y."/>
            <person name="Heo J."/>
            <person name="Kwon S.-W."/>
        </authorList>
    </citation>
    <scope>NUCLEOTIDE SEQUENCE [LARGE SCALE GENOMIC DNA]</scope>
    <source>
        <strain evidence="1 2">5GH32-13</strain>
    </source>
</reference>
<dbReference type="AlphaFoldDB" id="A0A3B7N9B3"/>
<dbReference type="Gene3D" id="3.30.460.40">
    <property type="match status" value="1"/>
</dbReference>
<dbReference type="Proteomes" id="UP000263900">
    <property type="component" value="Chromosome"/>
</dbReference>
<dbReference type="RefSeq" id="WP_119054273.1">
    <property type="nucleotide sequence ID" value="NZ_CP032157.1"/>
</dbReference>
<gene>
    <name evidence="1" type="ORF">D3H65_32370</name>
</gene>
<dbReference type="KEGG" id="pseg:D3H65_32370"/>
<keyword evidence="2" id="KW-1185">Reference proteome</keyword>
<accession>A0A3B7N9B3</accession>
<sequence length="156" mass="17556">MSHHTNITRIKAVSNALGPLKSEVVFVGGATVSLYADRRAIEVRPTEDVDIVVEIATKHEYAQLEERLRTMGFQNDITARFVGRYLLPGIIVDVIPTDESISGFSNRWYEGGKFLLEEFKTLHDNKHAEEWIAAHAGYGSPPSTYIILDEIQKIIE</sequence>
<dbReference type="OrthoDB" id="114489at2"/>
<proteinExistence type="predicted"/>